<organism evidence="2 3">
    <name type="scientific">Actinomadura algeriensis</name>
    <dbReference type="NCBI Taxonomy" id="1679523"/>
    <lineage>
        <taxon>Bacteria</taxon>
        <taxon>Bacillati</taxon>
        <taxon>Actinomycetota</taxon>
        <taxon>Actinomycetes</taxon>
        <taxon>Streptosporangiales</taxon>
        <taxon>Thermomonosporaceae</taxon>
        <taxon>Actinomadura</taxon>
    </lineage>
</organism>
<dbReference type="InterPro" id="IPR011009">
    <property type="entry name" value="Kinase-like_dom_sf"/>
</dbReference>
<evidence type="ECO:0000313" key="2">
    <source>
        <dbReference type="EMBL" id="MBE1534078.1"/>
    </source>
</evidence>
<dbReference type="InterPro" id="IPR002575">
    <property type="entry name" value="Aminoglycoside_PTrfase"/>
</dbReference>
<dbReference type="SUPFAM" id="SSF56112">
    <property type="entry name" value="Protein kinase-like (PK-like)"/>
    <property type="match status" value="1"/>
</dbReference>
<protein>
    <recommendedName>
        <fullName evidence="1">Aminoglycoside phosphotransferase domain-containing protein</fullName>
    </recommendedName>
</protein>
<gene>
    <name evidence="2" type="ORF">H4W34_003911</name>
</gene>
<name>A0ABR9JUJ7_9ACTN</name>
<sequence>MTGAGDVAGPWVETVGDLWPGAEVSFPGDGAGRDGRELCFLPNASAPRLLLPAGRPGVAAAALRRYSHDLSTRQRAARAAGAAAARTGLPGRTLRDRVTVRGGGPSVEDRLGEIVGRDVVVVIGLGPAGRANRKPILHALTPKGRPAAFVKVGDNDATRALIADEAAALDHLADRPLPGVDVPRVLHHGEWNGMTLLVLSPLPTSARGRRPRAEAPVEAMRALAAVDGLAREPLAGSAFWDAIRATPAALGDPGRAGRLTAVIKEVEARHGALDLDFGAWHGDWTPWNMAWHRGVLRLWDWERFERRVPLGFDLVHYRLQERTRGPGPSPYARRPGDAPDVLAPLGLPAAAAEATLDLYLLALCCRYQRGGAGPRGEAVRAQADGLLDLLAEHTAQPIGGRP</sequence>
<dbReference type="Proteomes" id="UP000627838">
    <property type="component" value="Unassembled WGS sequence"/>
</dbReference>
<dbReference type="EMBL" id="JADBDZ010000001">
    <property type="protein sequence ID" value="MBE1534078.1"/>
    <property type="molecule type" value="Genomic_DNA"/>
</dbReference>
<dbReference type="Gene3D" id="3.30.200.20">
    <property type="entry name" value="Phosphorylase Kinase, domain 1"/>
    <property type="match status" value="1"/>
</dbReference>
<dbReference type="Pfam" id="PF01636">
    <property type="entry name" value="APH"/>
    <property type="match status" value="1"/>
</dbReference>
<reference evidence="2 3" key="1">
    <citation type="submission" date="2020-10" db="EMBL/GenBank/DDBJ databases">
        <title>Sequencing the genomes of 1000 actinobacteria strains.</title>
        <authorList>
            <person name="Klenk H.-P."/>
        </authorList>
    </citation>
    <scope>NUCLEOTIDE SEQUENCE [LARGE SCALE GENOMIC DNA]</scope>
    <source>
        <strain evidence="2 3">DSM 46744</strain>
    </source>
</reference>
<keyword evidence="3" id="KW-1185">Reference proteome</keyword>
<accession>A0ABR9JUJ7</accession>
<proteinExistence type="predicted"/>
<comment type="caution">
    <text evidence="2">The sequence shown here is derived from an EMBL/GenBank/DDBJ whole genome shotgun (WGS) entry which is preliminary data.</text>
</comment>
<dbReference type="RefSeq" id="WP_192760515.1">
    <property type="nucleotide sequence ID" value="NZ_JADBDZ010000001.1"/>
</dbReference>
<evidence type="ECO:0000259" key="1">
    <source>
        <dbReference type="Pfam" id="PF01636"/>
    </source>
</evidence>
<evidence type="ECO:0000313" key="3">
    <source>
        <dbReference type="Proteomes" id="UP000627838"/>
    </source>
</evidence>
<feature type="domain" description="Aminoglycoside phosphotransferase" evidence="1">
    <location>
        <begin position="145"/>
        <end position="303"/>
    </location>
</feature>